<reference evidence="1 2" key="1">
    <citation type="journal article" date="2021" name="ISME Commun">
        <title>Automated analysis of genomic sequences facilitates high-throughput and comprehensive description of bacteria.</title>
        <authorList>
            <person name="Hitch T.C.A."/>
        </authorList>
    </citation>
    <scope>NUCLEOTIDE SEQUENCE [LARGE SCALE GENOMIC DNA]</scope>
    <source>
        <strain evidence="1 2">Sanger_04</strain>
    </source>
</reference>
<dbReference type="EMBL" id="JAOQKC010000002">
    <property type="protein sequence ID" value="MCU6695602.1"/>
    <property type="molecule type" value="Genomic_DNA"/>
</dbReference>
<protein>
    <recommendedName>
        <fullName evidence="3">Dinitrogenase iron-molybdenum cofactor biosynthesis domain-containing protein</fullName>
    </recommendedName>
</protein>
<accession>A0ABT2RTK3</accession>
<dbReference type="Proteomes" id="UP001652461">
    <property type="component" value="Unassembled WGS sequence"/>
</dbReference>
<evidence type="ECO:0008006" key="3">
    <source>
        <dbReference type="Google" id="ProtNLM"/>
    </source>
</evidence>
<evidence type="ECO:0000313" key="2">
    <source>
        <dbReference type="Proteomes" id="UP001652461"/>
    </source>
</evidence>
<proteinExistence type="predicted"/>
<keyword evidence="2" id="KW-1185">Reference proteome</keyword>
<comment type="caution">
    <text evidence="1">The sequence shown here is derived from an EMBL/GenBank/DDBJ whole genome shotgun (WGS) entry which is preliminary data.</text>
</comment>
<evidence type="ECO:0000313" key="1">
    <source>
        <dbReference type="EMBL" id="MCU6695602.1"/>
    </source>
</evidence>
<organism evidence="1 2">
    <name type="scientific">Laedolimicola ammoniilytica</name>
    <dbReference type="NCBI Taxonomy" id="2981771"/>
    <lineage>
        <taxon>Bacteria</taxon>
        <taxon>Bacillati</taxon>
        <taxon>Bacillota</taxon>
        <taxon>Clostridia</taxon>
        <taxon>Lachnospirales</taxon>
        <taxon>Lachnospiraceae</taxon>
        <taxon>Laedolimicola</taxon>
    </lineage>
</organism>
<name>A0ABT2RTK3_9FIRM</name>
<dbReference type="RefSeq" id="WP_158361683.1">
    <property type="nucleotide sequence ID" value="NZ_JAOQKC010000002.1"/>
</dbReference>
<sequence length="129" mass="14913">MKLKIYISAPDEEMKAADTKSVIQMKAVNLSVLLALKGVKSKFYFPQEYIGGLFPHPSRGEKRMIRQMCNQIIAECDAIYVCGAKKKTVKTDLRLASEKELFVIRDEYLQTDIEQLIREKGCIREYEHH</sequence>
<gene>
    <name evidence="1" type="ORF">OCV63_01660</name>
</gene>